<feature type="compositionally biased region" description="Low complexity" evidence="1">
    <location>
        <begin position="18"/>
        <end position="30"/>
    </location>
</feature>
<keyword evidence="3" id="KW-1185">Reference proteome</keyword>
<evidence type="ECO:0000256" key="1">
    <source>
        <dbReference type="SAM" id="MobiDB-lite"/>
    </source>
</evidence>
<sequence length="192" mass="20638">MTATPRRCSRAPPPWRSPPRCCLRGPSCRPGRPPRARRARRSSAPSSSPPAPCLSRAAKRSPTAPNSSAPRGCGSSPNSSTASPPFRRRLPWGWCGRSSAWTTSGPSLRGCRRRPWRRRASAKCTGGCWPPRMAAGRWLSRCSGRACAPRRASTCTSWAASPPGRAPAGGCGRIWRRSSTSLGRASLRSSTM</sequence>
<name>A0A1X6NJD7_PORUM</name>
<dbReference type="Proteomes" id="UP000218209">
    <property type="component" value="Unassembled WGS sequence"/>
</dbReference>
<protein>
    <submittedName>
        <fullName evidence="2">Uncharacterized protein</fullName>
    </submittedName>
</protein>
<gene>
    <name evidence="2" type="ORF">BU14_2327s0001</name>
</gene>
<evidence type="ECO:0000313" key="2">
    <source>
        <dbReference type="EMBL" id="OSX68729.1"/>
    </source>
</evidence>
<dbReference type="EMBL" id="KV920152">
    <property type="protein sequence ID" value="OSX68729.1"/>
    <property type="molecule type" value="Genomic_DNA"/>
</dbReference>
<dbReference type="AlphaFoldDB" id="A0A1X6NJD7"/>
<organism evidence="2 3">
    <name type="scientific">Porphyra umbilicalis</name>
    <name type="common">Purple laver</name>
    <name type="synonym">Red alga</name>
    <dbReference type="NCBI Taxonomy" id="2786"/>
    <lineage>
        <taxon>Eukaryota</taxon>
        <taxon>Rhodophyta</taxon>
        <taxon>Bangiophyceae</taxon>
        <taxon>Bangiales</taxon>
        <taxon>Bangiaceae</taxon>
        <taxon>Porphyra</taxon>
    </lineage>
</organism>
<accession>A0A1X6NJD7</accession>
<feature type="compositionally biased region" description="Polar residues" evidence="1">
    <location>
        <begin position="63"/>
        <end position="83"/>
    </location>
</feature>
<feature type="region of interest" description="Disordered" evidence="1">
    <location>
        <begin position="1"/>
        <end position="85"/>
    </location>
</feature>
<proteinExistence type="predicted"/>
<feature type="compositionally biased region" description="Basic residues" evidence="1">
    <location>
        <begin position="32"/>
        <end position="41"/>
    </location>
</feature>
<reference evidence="2 3" key="1">
    <citation type="submission" date="2017-03" db="EMBL/GenBank/DDBJ databases">
        <title>WGS assembly of Porphyra umbilicalis.</title>
        <authorList>
            <person name="Brawley S.H."/>
            <person name="Blouin N.A."/>
            <person name="Ficko-Blean E."/>
            <person name="Wheeler G.L."/>
            <person name="Lohr M."/>
            <person name="Goodson H.V."/>
            <person name="Jenkins J.W."/>
            <person name="Blaby-Haas C.E."/>
            <person name="Helliwell K.E."/>
            <person name="Chan C."/>
            <person name="Marriage T."/>
            <person name="Bhattacharya D."/>
            <person name="Klein A.S."/>
            <person name="Badis Y."/>
            <person name="Brodie J."/>
            <person name="Cao Y."/>
            <person name="Collen J."/>
            <person name="Dittami S.M."/>
            <person name="Gachon C.M."/>
            <person name="Green B.R."/>
            <person name="Karpowicz S."/>
            <person name="Kim J.W."/>
            <person name="Kudahl U."/>
            <person name="Lin S."/>
            <person name="Michel G."/>
            <person name="Mittag M."/>
            <person name="Olson B.J."/>
            <person name="Pangilinan J."/>
            <person name="Peng Y."/>
            <person name="Qiu H."/>
            <person name="Shu S."/>
            <person name="Singer J.T."/>
            <person name="Smith A.G."/>
            <person name="Sprecher B.N."/>
            <person name="Wagner V."/>
            <person name="Wang W."/>
            <person name="Wang Z.-Y."/>
            <person name="Yan J."/>
            <person name="Yarish C."/>
            <person name="Zoeuner-Riek S."/>
            <person name="Zhuang Y."/>
            <person name="Zou Y."/>
            <person name="Lindquist E.A."/>
            <person name="Grimwood J."/>
            <person name="Barry K."/>
            <person name="Rokhsar D.S."/>
            <person name="Schmutz J."/>
            <person name="Stiller J.W."/>
            <person name="Grossman A.R."/>
            <person name="Prochnik S.E."/>
        </authorList>
    </citation>
    <scope>NUCLEOTIDE SEQUENCE [LARGE SCALE GENOMIC DNA]</scope>
    <source>
        <strain evidence="2">4086291</strain>
    </source>
</reference>
<evidence type="ECO:0000313" key="3">
    <source>
        <dbReference type="Proteomes" id="UP000218209"/>
    </source>
</evidence>